<dbReference type="GO" id="GO:0003677">
    <property type="term" value="F:DNA binding"/>
    <property type="evidence" value="ECO:0007669"/>
    <property type="project" value="UniProtKB-KW"/>
</dbReference>
<feature type="non-terminal residue" evidence="7">
    <location>
        <position position="115"/>
    </location>
</feature>
<evidence type="ECO:0000256" key="4">
    <source>
        <dbReference type="ARBA" id="ARBA00023125"/>
    </source>
</evidence>
<keyword evidence="2" id="KW-0067">ATP-binding</keyword>
<keyword evidence="5" id="KW-0804">Transcription</keyword>
<evidence type="ECO:0000256" key="3">
    <source>
        <dbReference type="ARBA" id="ARBA00023015"/>
    </source>
</evidence>
<evidence type="ECO:0000313" key="8">
    <source>
        <dbReference type="Proteomes" id="UP000297989"/>
    </source>
</evidence>
<evidence type="ECO:0000259" key="6">
    <source>
        <dbReference type="PROSITE" id="PS50045"/>
    </source>
</evidence>
<evidence type="ECO:0000256" key="1">
    <source>
        <dbReference type="ARBA" id="ARBA00022741"/>
    </source>
</evidence>
<dbReference type="PANTHER" id="PTHR32071">
    <property type="entry name" value="TRANSCRIPTIONAL REGULATORY PROTEIN"/>
    <property type="match status" value="1"/>
</dbReference>
<proteinExistence type="predicted"/>
<dbReference type="InterPro" id="IPR002078">
    <property type="entry name" value="Sigma_54_int"/>
</dbReference>
<sequence>PRPAARGPPASGVPLFGPPRRERGEFVVLLAGYFCEQCRLRLGLSRVVLSPDARRHLLNYGWPGNVRELEHAIHRAVVLARATRAGDEVILEARHCGLSVDGLPAAPADGGVARA</sequence>
<dbReference type="InterPro" id="IPR058031">
    <property type="entry name" value="AAA_lid_NorR"/>
</dbReference>
<dbReference type="GO" id="GO:0006355">
    <property type="term" value="P:regulation of DNA-templated transcription"/>
    <property type="evidence" value="ECO:0007669"/>
    <property type="project" value="InterPro"/>
</dbReference>
<evidence type="ECO:0000313" key="7">
    <source>
        <dbReference type="EMBL" id="TGD49714.1"/>
    </source>
</evidence>
<dbReference type="FunFam" id="1.10.8.60:FF:000045">
    <property type="entry name" value="Anaerobic nitric oxide reductase transcription regulator NorR"/>
    <property type="match status" value="1"/>
</dbReference>
<dbReference type="GO" id="GO:0005524">
    <property type="term" value="F:ATP binding"/>
    <property type="evidence" value="ECO:0007669"/>
    <property type="project" value="UniProtKB-KW"/>
</dbReference>
<keyword evidence="3" id="KW-0805">Transcription regulation</keyword>
<protein>
    <recommendedName>
        <fullName evidence="6">Sigma-54 factor interaction domain-containing protein</fullName>
    </recommendedName>
</protein>
<reference evidence="7 8" key="1">
    <citation type="submission" date="2018-03" db="EMBL/GenBank/DDBJ databases">
        <title>Non-Typhoidal Salmonella genome sequencing and assembly.</title>
        <authorList>
            <person name="Matchawe C."/>
        </authorList>
    </citation>
    <scope>NUCLEOTIDE SEQUENCE [LARGE SCALE GENOMIC DNA]</scope>
    <source>
        <strain evidence="7 8">8EV</strain>
    </source>
</reference>
<dbReference type="PANTHER" id="PTHR32071:SF35">
    <property type="entry name" value="ANAEROBIC NITRIC OXIDE REDUCTASE TRANSCRIPTION REGULATOR NORR"/>
    <property type="match status" value="1"/>
</dbReference>
<gene>
    <name evidence="7" type="ORF">C9F10_04430</name>
</gene>
<feature type="domain" description="Sigma-54 factor interaction" evidence="6">
    <location>
        <begin position="13"/>
        <end position="78"/>
    </location>
</feature>
<feature type="non-terminal residue" evidence="7">
    <location>
        <position position="1"/>
    </location>
</feature>
<organism evidence="7 8">
    <name type="scientific">Salmonella enterica subsp. enterica serovar Poona</name>
    <dbReference type="NCBI Taxonomy" id="436295"/>
    <lineage>
        <taxon>Bacteria</taxon>
        <taxon>Pseudomonadati</taxon>
        <taxon>Pseudomonadota</taxon>
        <taxon>Gammaproteobacteria</taxon>
        <taxon>Enterobacterales</taxon>
        <taxon>Enterobacteriaceae</taxon>
        <taxon>Salmonella</taxon>
    </lineage>
</organism>
<evidence type="ECO:0000256" key="2">
    <source>
        <dbReference type="ARBA" id="ARBA00022840"/>
    </source>
</evidence>
<dbReference type="InterPro" id="IPR027417">
    <property type="entry name" value="P-loop_NTPase"/>
</dbReference>
<dbReference type="SUPFAM" id="SSF52540">
    <property type="entry name" value="P-loop containing nucleoside triphosphate hydrolases"/>
    <property type="match status" value="1"/>
</dbReference>
<dbReference type="PROSITE" id="PS00688">
    <property type="entry name" value="SIGMA54_INTERACT_3"/>
    <property type="match status" value="1"/>
</dbReference>
<keyword evidence="1" id="KW-0547">Nucleotide-binding</keyword>
<dbReference type="Gene3D" id="1.10.8.60">
    <property type="match status" value="1"/>
</dbReference>
<dbReference type="AlphaFoldDB" id="A0A659SEP9"/>
<evidence type="ECO:0000256" key="5">
    <source>
        <dbReference type="ARBA" id="ARBA00023163"/>
    </source>
</evidence>
<dbReference type="PROSITE" id="PS50045">
    <property type="entry name" value="SIGMA54_INTERACT_4"/>
    <property type="match status" value="1"/>
</dbReference>
<comment type="caution">
    <text evidence="7">The sequence shown here is derived from an EMBL/GenBank/DDBJ whole genome shotgun (WGS) entry which is preliminary data.</text>
</comment>
<accession>A0A659SEP9</accession>
<keyword evidence="4" id="KW-0238">DNA-binding</keyword>
<name>A0A659SEP9_SALET</name>
<dbReference type="InterPro" id="IPR025944">
    <property type="entry name" value="Sigma_54_int_dom_CS"/>
</dbReference>
<dbReference type="Proteomes" id="UP000297989">
    <property type="component" value="Unassembled WGS sequence"/>
</dbReference>
<dbReference type="Pfam" id="PF25601">
    <property type="entry name" value="AAA_lid_14"/>
    <property type="match status" value="1"/>
</dbReference>
<dbReference type="EMBL" id="PYKK01000355">
    <property type="protein sequence ID" value="TGD49714.1"/>
    <property type="molecule type" value="Genomic_DNA"/>
</dbReference>